<reference evidence="4" key="1">
    <citation type="submission" date="2013-04" db="EMBL/GenBank/DDBJ databases">
        <authorList>
            <person name="Qu J."/>
            <person name="Murali S.C."/>
            <person name="Bandaranaike D."/>
            <person name="Bellair M."/>
            <person name="Blankenburg K."/>
            <person name="Chao H."/>
            <person name="Dinh H."/>
            <person name="Doddapaneni H."/>
            <person name="Downs B."/>
            <person name="Dugan-Rocha S."/>
            <person name="Elkadiri S."/>
            <person name="Gnanaolivu R.D."/>
            <person name="Hernandez B."/>
            <person name="Javaid M."/>
            <person name="Jayaseelan J.C."/>
            <person name="Lee S."/>
            <person name="Li M."/>
            <person name="Ming W."/>
            <person name="Munidasa M."/>
            <person name="Muniz J."/>
            <person name="Nguyen L."/>
            <person name="Ongeri F."/>
            <person name="Osuji N."/>
            <person name="Pu L.-L."/>
            <person name="Puazo M."/>
            <person name="Qu C."/>
            <person name="Quiroz J."/>
            <person name="Raj R."/>
            <person name="Weissenberger G."/>
            <person name="Xin Y."/>
            <person name="Zou X."/>
            <person name="Han Y."/>
            <person name="Richards S."/>
            <person name="Worley K."/>
            <person name="Muzny D."/>
            <person name="Gibbs R."/>
        </authorList>
    </citation>
    <scope>NUCLEOTIDE SEQUENCE</scope>
    <source>
        <strain evidence="4">Sampled in the wild</strain>
    </source>
</reference>
<accession>A0A8K0P990</accession>
<keyword evidence="1 2" id="KW-0193">Cuticle</keyword>
<feature type="chain" id="PRO_5035442270" evidence="3">
    <location>
        <begin position="18"/>
        <end position="108"/>
    </location>
</feature>
<evidence type="ECO:0000256" key="3">
    <source>
        <dbReference type="SAM" id="SignalP"/>
    </source>
</evidence>
<evidence type="ECO:0000256" key="2">
    <source>
        <dbReference type="PROSITE-ProRule" id="PRU00497"/>
    </source>
</evidence>
<keyword evidence="5" id="KW-1185">Reference proteome</keyword>
<evidence type="ECO:0000313" key="5">
    <source>
        <dbReference type="Proteomes" id="UP000792457"/>
    </source>
</evidence>
<gene>
    <name evidence="4" type="ORF">J437_LFUL017861</name>
</gene>
<dbReference type="InterPro" id="IPR000618">
    <property type="entry name" value="Insect_cuticle"/>
</dbReference>
<dbReference type="Proteomes" id="UP000792457">
    <property type="component" value="Unassembled WGS sequence"/>
</dbReference>
<reference evidence="4" key="2">
    <citation type="submission" date="2017-10" db="EMBL/GenBank/DDBJ databases">
        <title>Ladona fulva Genome sequencing and assembly.</title>
        <authorList>
            <person name="Murali S."/>
            <person name="Richards S."/>
            <person name="Bandaranaike D."/>
            <person name="Bellair M."/>
            <person name="Blankenburg K."/>
            <person name="Chao H."/>
            <person name="Dinh H."/>
            <person name="Doddapaneni H."/>
            <person name="Dugan-Rocha S."/>
            <person name="Elkadiri S."/>
            <person name="Gnanaolivu R."/>
            <person name="Hernandez B."/>
            <person name="Skinner E."/>
            <person name="Javaid M."/>
            <person name="Lee S."/>
            <person name="Li M."/>
            <person name="Ming W."/>
            <person name="Munidasa M."/>
            <person name="Muniz J."/>
            <person name="Nguyen L."/>
            <person name="Hughes D."/>
            <person name="Osuji N."/>
            <person name="Pu L.-L."/>
            <person name="Puazo M."/>
            <person name="Qu C."/>
            <person name="Quiroz J."/>
            <person name="Raj R."/>
            <person name="Weissenberger G."/>
            <person name="Xin Y."/>
            <person name="Zou X."/>
            <person name="Han Y."/>
            <person name="Worley K."/>
            <person name="Muzny D."/>
            <person name="Gibbs R."/>
        </authorList>
    </citation>
    <scope>NUCLEOTIDE SEQUENCE</scope>
    <source>
        <strain evidence="4">Sampled in the wild</strain>
    </source>
</reference>
<dbReference type="PANTHER" id="PTHR10380">
    <property type="entry name" value="CUTICLE PROTEIN"/>
    <property type="match status" value="1"/>
</dbReference>
<dbReference type="GO" id="GO:0062129">
    <property type="term" value="C:chitin-based extracellular matrix"/>
    <property type="evidence" value="ECO:0007669"/>
    <property type="project" value="TreeGrafter"/>
</dbReference>
<dbReference type="AlphaFoldDB" id="A0A8K0P990"/>
<dbReference type="GO" id="GO:0008010">
    <property type="term" value="F:structural constituent of chitin-based larval cuticle"/>
    <property type="evidence" value="ECO:0007669"/>
    <property type="project" value="TreeGrafter"/>
</dbReference>
<dbReference type="PANTHER" id="PTHR10380:SF192">
    <property type="entry name" value="GEO02312P1"/>
    <property type="match status" value="1"/>
</dbReference>
<feature type="signal peptide" evidence="3">
    <location>
        <begin position="1"/>
        <end position="17"/>
    </location>
</feature>
<comment type="caution">
    <text evidence="4">The sequence shown here is derived from an EMBL/GenBank/DDBJ whole genome shotgun (WGS) entry which is preliminary data.</text>
</comment>
<dbReference type="InterPro" id="IPR050468">
    <property type="entry name" value="Cuticle_Struct_Prot"/>
</dbReference>
<sequence length="108" mass="11818">MKFCIALVLALAVAASALPQFTAPRVVQILQKDEVRDEAGNYRLSYVSEDGTKLSESGRLVPNAEGDDQVLVKEGSYSFVTPEGRTYSVQYVADEQGFRPVGEHIPRA</sequence>
<protein>
    <submittedName>
        <fullName evidence="4">Uncharacterized protein</fullName>
    </submittedName>
</protein>
<dbReference type="PROSITE" id="PS51155">
    <property type="entry name" value="CHIT_BIND_RR_2"/>
    <property type="match status" value="1"/>
</dbReference>
<name>A0A8K0P990_LADFU</name>
<evidence type="ECO:0000256" key="1">
    <source>
        <dbReference type="ARBA" id="ARBA00022460"/>
    </source>
</evidence>
<dbReference type="PROSITE" id="PS00233">
    <property type="entry name" value="CHIT_BIND_RR_1"/>
    <property type="match status" value="1"/>
</dbReference>
<evidence type="ECO:0000313" key="4">
    <source>
        <dbReference type="EMBL" id="KAG8237862.1"/>
    </source>
</evidence>
<dbReference type="InterPro" id="IPR031311">
    <property type="entry name" value="CHIT_BIND_RR_consensus"/>
</dbReference>
<keyword evidence="3" id="KW-0732">Signal</keyword>
<dbReference type="EMBL" id="KZ309232">
    <property type="protein sequence ID" value="KAG8237862.1"/>
    <property type="molecule type" value="Genomic_DNA"/>
</dbReference>
<dbReference type="OrthoDB" id="6368834at2759"/>
<proteinExistence type="predicted"/>
<dbReference type="PRINTS" id="PR00947">
    <property type="entry name" value="CUTICLE"/>
</dbReference>
<dbReference type="Pfam" id="PF00379">
    <property type="entry name" value="Chitin_bind_4"/>
    <property type="match status" value="1"/>
</dbReference>
<organism evidence="4 5">
    <name type="scientific">Ladona fulva</name>
    <name type="common">Scarce chaser dragonfly</name>
    <name type="synonym">Libellula fulva</name>
    <dbReference type="NCBI Taxonomy" id="123851"/>
    <lineage>
        <taxon>Eukaryota</taxon>
        <taxon>Metazoa</taxon>
        <taxon>Ecdysozoa</taxon>
        <taxon>Arthropoda</taxon>
        <taxon>Hexapoda</taxon>
        <taxon>Insecta</taxon>
        <taxon>Pterygota</taxon>
        <taxon>Palaeoptera</taxon>
        <taxon>Odonata</taxon>
        <taxon>Epiprocta</taxon>
        <taxon>Anisoptera</taxon>
        <taxon>Libelluloidea</taxon>
        <taxon>Libellulidae</taxon>
        <taxon>Ladona</taxon>
    </lineage>
</organism>